<evidence type="ECO:0000313" key="5">
    <source>
        <dbReference type="EMBL" id="KAF0548071.1"/>
    </source>
</evidence>
<dbReference type="Pfam" id="PF24981">
    <property type="entry name" value="Beta-prop_ATRN-LZTR1"/>
    <property type="match status" value="1"/>
</dbReference>
<evidence type="ECO:0000256" key="3">
    <source>
        <dbReference type="SAM" id="SignalP"/>
    </source>
</evidence>
<organism evidence="5 6">
    <name type="scientific">Gigaspora margarita</name>
    <dbReference type="NCBI Taxonomy" id="4874"/>
    <lineage>
        <taxon>Eukaryota</taxon>
        <taxon>Fungi</taxon>
        <taxon>Fungi incertae sedis</taxon>
        <taxon>Mucoromycota</taxon>
        <taxon>Glomeromycotina</taxon>
        <taxon>Glomeromycetes</taxon>
        <taxon>Diversisporales</taxon>
        <taxon>Gigasporaceae</taxon>
        <taxon>Gigaspora</taxon>
    </lineage>
</organism>
<keyword evidence="3" id="KW-0732">Signal</keyword>
<dbReference type="InterPro" id="IPR056737">
    <property type="entry name" value="Beta-prop_ATRN-MKLN-like"/>
</dbReference>
<dbReference type="Proteomes" id="UP000439903">
    <property type="component" value="Unassembled WGS sequence"/>
</dbReference>
<name>A0A8H4AZJ0_GIGMA</name>
<dbReference type="PANTHER" id="PTHR46093:SF3">
    <property type="entry name" value="ACYL-COA-BINDING DOMAIN-CONTAINING PROTEIN 4"/>
    <property type="match status" value="1"/>
</dbReference>
<feature type="chain" id="PRO_5034299616" evidence="3">
    <location>
        <begin position="24"/>
        <end position="348"/>
    </location>
</feature>
<dbReference type="InterPro" id="IPR015915">
    <property type="entry name" value="Kelch-typ_b-propeller"/>
</dbReference>
<evidence type="ECO:0000259" key="4">
    <source>
        <dbReference type="Pfam" id="PF24981"/>
    </source>
</evidence>
<sequence>MNFFTNFQSFLLTIILLLPFVYCQNIPNPRSQQTSSLIGNRFYFFSGDLSTTDYYNNSAANITNEVWYLDLSSSFNTATPPWNKDIEMPIGYILSASCVSPIDNSVFLIGGLTFIPNTAKINLGSSPVYVFNSTISLWTTPNIIGFNSSFKMRNGIQPVIDNYEKIYTFDTTSMTWSTLAISANAPPSLSSYTATLLPTGIIVYIGGTKTRSDNTEEPVSMYEIQTFNTKNYNWSTKVAGGDNIGTRAYHSAILTQNGDIIIYGGAMWNDSTIPATPYIAKLNTSSWMWSIPNLSQINSPQLSYHSAALYGDYMIIAFGQIPSKISRSFISLNNNLYILDIKSYTWVT</sequence>
<reference evidence="5 6" key="1">
    <citation type="journal article" date="2019" name="Environ. Microbiol.">
        <title>At the nexus of three kingdoms: the genome of the mycorrhizal fungus Gigaspora margarita provides insights into plant, endobacterial and fungal interactions.</title>
        <authorList>
            <person name="Venice F."/>
            <person name="Ghignone S."/>
            <person name="Salvioli di Fossalunga A."/>
            <person name="Amselem J."/>
            <person name="Novero M."/>
            <person name="Xianan X."/>
            <person name="Sedzielewska Toro K."/>
            <person name="Morin E."/>
            <person name="Lipzen A."/>
            <person name="Grigoriev I.V."/>
            <person name="Henrissat B."/>
            <person name="Martin F.M."/>
            <person name="Bonfante P."/>
        </authorList>
    </citation>
    <scope>NUCLEOTIDE SEQUENCE [LARGE SCALE GENOMIC DNA]</scope>
    <source>
        <strain evidence="5 6">BEG34</strain>
    </source>
</reference>
<gene>
    <name evidence="5" type="ORF">F8M41_000131</name>
</gene>
<dbReference type="OrthoDB" id="432528at2759"/>
<proteinExistence type="predicted"/>
<evidence type="ECO:0000256" key="2">
    <source>
        <dbReference type="ARBA" id="ARBA00022737"/>
    </source>
</evidence>
<accession>A0A8H4AZJ0</accession>
<comment type="caution">
    <text evidence="5">The sequence shown here is derived from an EMBL/GenBank/DDBJ whole genome shotgun (WGS) entry which is preliminary data.</text>
</comment>
<evidence type="ECO:0000256" key="1">
    <source>
        <dbReference type="ARBA" id="ARBA00022441"/>
    </source>
</evidence>
<dbReference type="SUPFAM" id="SSF117281">
    <property type="entry name" value="Kelch motif"/>
    <property type="match status" value="1"/>
</dbReference>
<dbReference type="EMBL" id="WTPW01000101">
    <property type="protein sequence ID" value="KAF0548071.1"/>
    <property type="molecule type" value="Genomic_DNA"/>
</dbReference>
<dbReference type="AlphaFoldDB" id="A0A8H4AZJ0"/>
<feature type="signal peptide" evidence="3">
    <location>
        <begin position="1"/>
        <end position="23"/>
    </location>
</feature>
<dbReference type="PANTHER" id="PTHR46093">
    <property type="entry name" value="ACYL-COA-BINDING DOMAIN-CONTAINING PROTEIN 5"/>
    <property type="match status" value="1"/>
</dbReference>
<evidence type="ECO:0000313" key="6">
    <source>
        <dbReference type="Proteomes" id="UP000439903"/>
    </source>
</evidence>
<feature type="domain" description="Attractin/MKLN-like beta-propeller" evidence="4">
    <location>
        <begin position="165"/>
        <end position="347"/>
    </location>
</feature>
<keyword evidence="1" id="KW-0880">Kelch repeat</keyword>
<dbReference type="Gene3D" id="2.120.10.80">
    <property type="entry name" value="Kelch-type beta propeller"/>
    <property type="match status" value="2"/>
</dbReference>
<keyword evidence="2" id="KW-0677">Repeat</keyword>
<keyword evidence="6" id="KW-1185">Reference proteome</keyword>
<protein>
    <submittedName>
        <fullName evidence="5">Galactose oxidase</fullName>
    </submittedName>
</protein>